<proteinExistence type="predicted"/>
<dbReference type="Pfam" id="PF13671">
    <property type="entry name" value="AAA_33"/>
    <property type="match status" value="1"/>
</dbReference>
<sequence length="184" mass="21299">MDLLERLQLQLTRTMDDPRPIVLMTCGIAGSGKSTLSKAIIAKYPDFERLSNDNILHANHGLCGTDYLLEKYDEYLDEADLESRRRLVELLDKGEKSIVLDRSLYSREDRNYFKEVVESKGARWILVFFRPASKELIWKRIQKRRENGINADSALGISRELLDRYWDGFENPEGEGEITVDVVE</sequence>
<name>A0AAE0N3U7_9PEZI</name>
<protein>
    <submittedName>
        <fullName evidence="1">ATP/GTP-binding protein</fullName>
    </submittedName>
</protein>
<comment type="caution">
    <text evidence="1">The sequence shown here is derived from an EMBL/GenBank/DDBJ whole genome shotgun (WGS) entry which is preliminary data.</text>
</comment>
<gene>
    <name evidence="1" type="ORF">B0H63DRAFT_527632</name>
</gene>
<evidence type="ECO:0000313" key="1">
    <source>
        <dbReference type="EMBL" id="KAK3369866.1"/>
    </source>
</evidence>
<keyword evidence="2" id="KW-1185">Reference proteome</keyword>
<reference evidence="1" key="1">
    <citation type="journal article" date="2023" name="Mol. Phylogenet. Evol.">
        <title>Genome-scale phylogeny and comparative genomics of the fungal order Sordariales.</title>
        <authorList>
            <person name="Hensen N."/>
            <person name="Bonometti L."/>
            <person name="Westerberg I."/>
            <person name="Brannstrom I.O."/>
            <person name="Guillou S."/>
            <person name="Cros-Aarteil S."/>
            <person name="Calhoun S."/>
            <person name="Haridas S."/>
            <person name="Kuo A."/>
            <person name="Mondo S."/>
            <person name="Pangilinan J."/>
            <person name="Riley R."/>
            <person name="LaButti K."/>
            <person name="Andreopoulos B."/>
            <person name="Lipzen A."/>
            <person name="Chen C."/>
            <person name="Yan M."/>
            <person name="Daum C."/>
            <person name="Ng V."/>
            <person name="Clum A."/>
            <person name="Steindorff A."/>
            <person name="Ohm R.A."/>
            <person name="Martin F."/>
            <person name="Silar P."/>
            <person name="Natvig D.O."/>
            <person name="Lalanne C."/>
            <person name="Gautier V."/>
            <person name="Ament-Velasquez S.L."/>
            <person name="Kruys A."/>
            <person name="Hutchinson M.I."/>
            <person name="Powell A.J."/>
            <person name="Barry K."/>
            <person name="Miller A.N."/>
            <person name="Grigoriev I.V."/>
            <person name="Debuchy R."/>
            <person name="Gladieux P."/>
            <person name="Hiltunen Thoren M."/>
            <person name="Johannesson H."/>
        </authorList>
    </citation>
    <scope>NUCLEOTIDE SEQUENCE</scope>
    <source>
        <strain evidence="1">CBS 232.78</strain>
    </source>
</reference>
<dbReference type="EMBL" id="JAULSW010000009">
    <property type="protein sequence ID" value="KAK3369866.1"/>
    <property type="molecule type" value="Genomic_DNA"/>
</dbReference>
<dbReference type="InterPro" id="IPR027417">
    <property type="entry name" value="P-loop_NTPase"/>
</dbReference>
<dbReference type="AlphaFoldDB" id="A0AAE0N3U7"/>
<organism evidence="1 2">
    <name type="scientific">Podospora didyma</name>
    <dbReference type="NCBI Taxonomy" id="330526"/>
    <lineage>
        <taxon>Eukaryota</taxon>
        <taxon>Fungi</taxon>
        <taxon>Dikarya</taxon>
        <taxon>Ascomycota</taxon>
        <taxon>Pezizomycotina</taxon>
        <taxon>Sordariomycetes</taxon>
        <taxon>Sordariomycetidae</taxon>
        <taxon>Sordariales</taxon>
        <taxon>Podosporaceae</taxon>
        <taxon>Podospora</taxon>
    </lineage>
</organism>
<accession>A0AAE0N3U7</accession>
<dbReference type="Gene3D" id="3.40.50.300">
    <property type="entry name" value="P-loop containing nucleotide triphosphate hydrolases"/>
    <property type="match status" value="1"/>
</dbReference>
<reference evidence="1" key="2">
    <citation type="submission" date="2023-06" db="EMBL/GenBank/DDBJ databases">
        <authorList>
            <consortium name="Lawrence Berkeley National Laboratory"/>
            <person name="Haridas S."/>
            <person name="Hensen N."/>
            <person name="Bonometti L."/>
            <person name="Westerberg I."/>
            <person name="Brannstrom I.O."/>
            <person name="Guillou S."/>
            <person name="Cros-Aarteil S."/>
            <person name="Calhoun S."/>
            <person name="Kuo A."/>
            <person name="Mondo S."/>
            <person name="Pangilinan J."/>
            <person name="Riley R."/>
            <person name="LaButti K."/>
            <person name="Andreopoulos B."/>
            <person name="Lipzen A."/>
            <person name="Chen C."/>
            <person name="Yanf M."/>
            <person name="Daum C."/>
            <person name="Ng V."/>
            <person name="Clum A."/>
            <person name="Steindorff A."/>
            <person name="Ohm R."/>
            <person name="Martin F."/>
            <person name="Silar P."/>
            <person name="Natvig D."/>
            <person name="Lalanne C."/>
            <person name="Gautier V."/>
            <person name="Ament-velasquez S.L."/>
            <person name="Kruys A."/>
            <person name="Hutchinson M.I."/>
            <person name="Powell A.J."/>
            <person name="Barry K."/>
            <person name="Miller A.N."/>
            <person name="Grigoriev I.V."/>
            <person name="Debuchy R."/>
            <person name="Gladieux P."/>
            <person name="Thoren M.H."/>
            <person name="Johannesson H."/>
        </authorList>
    </citation>
    <scope>NUCLEOTIDE SEQUENCE</scope>
    <source>
        <strain evidence="1">CBS 232.78</strain>
    </source>
</reference>
<dbReference type="Proteomes" id="UP001285441">
    <property type="component" value="Unassembled WGS sequence"/>
</dbReference>
<dbReference type="SUPFAM" id="SSF52540">
    <property type="entry name" value="P-loop containing nucleoside triphosphate hydrolases"/>
    <property type="match status" value="1"/>
</dbReference>
<evidence type="ECO:0000313" key="2">
    <source>
        <dbReference type="Proteomes" id="UP001285441"/>
    </source>
</evidence>